<sequence length="90" mass="10003">MGLQLKIFEKKNARTLNCRPADTLYSVKGASGPLTRDSMCTSSDDIWQTSRPAKGCANECYGMKDYLFGGTDGIDSADCSHRPPRRQHHH</sequence>
<reference evidence="2" key="1">
    <citation type="submission" date="2017-02" db="UniProtKB">
        <authorList>
            <consortium name="WormBaseParasite"/>
        </authorList>
    </citation>
    <scope>IDENTIFICATION</scope>
</reference>
<accession>A0A0M3HNA1</accession>
<evidence type="ECO:0000313" key="2">
    <source>
        <dbReference type="WBParaSite" id="ALUE_0000313301-mRNA-1"/>
    </source>
</evidence>
<dbReference type="WBParaSite" id="ALUE_0000313301-mRNA-1">
    <property type="protein sequence ID" value="ALUE_0000313301-mRNA-1"/>
    <property type="gene ID" value="ALUE_0000313301"/>
</dbReference>
<protein>
    <submittedName>
        <fullName evidence="2">Uncharacterized protein</fullName>
    </submittedName>
</protein>
<proteinExistence type="predicted"/>
<organism evidence="1 2">
    <name type="scientific">Ascaris lumbricoides</name>
    <name type="common">Giant roundworm</name>
    <dbReference type="NCBI Taxonomy" id="6252"/>
    <lineage>
        <taxon>Eukaryota</taxon>
        <taxon>Metazoa</taxon>
        <taxon>Ecdysozoa</taxon>
        <taxon>Nematoda</taxon>
        <taxon>Chromadorea</taxon>
        <taxon>Rhabditida</taxon>
        <taxon>Spirurina</taxon>
        <taxon>Ascaridomorpha</taxon>
        <taxon>Ascaridoidea</taxon>
        <taxon>Ascarididae</taxon>
        <taxon>Ascaris</taxon>
    </lineage>
</organism>
<keyword evidence="1" id="KW-1185">Reference proteome</keyword>
<name>A0A0M3HNA1_ASCLU</name>
<evidence type="ECO:0000313" key="1">
    <source>
        <dbReference type="Proteomes" id="UP000036681"/>
    </source>
</evidence>
<dbReference type="AlphaFoldDB" id="A0A0M3HNA1"/>
<dbReference type="Proteomes" id="UP000036681">
    <property type="component" value="Unplaced"/>
</dbReference>